<dbReference type="FunFam" id="1.10.10.10:FF:000001">
    <property type="entry name" value="LysR family transcriptional regulator"/>
    <property type="match status" value="1"/>
</dbReference>
<evidence type="ECO:0000256" key="1">
    <source>
        <dbReference type="ARBA" id="ARBA00009437"/>
    </source>
</evidence>
<reference evidence="6 7" key="1">
    <citation type="submission" date="2018-10" db="EMBL/GenBank/DDBJ databases">
        <title>Genomic Encyclopedia of Archaeal and Bacterial Type Strains, Phase II (KMG-II): from individual species to whole genera.</title>
        <authorList>
            <person name="Goeker M."/>
        </authorList>
    </citation>
    <scope>NUCLEOTIDE SEQUENCE [LARGE SCALE GENOMIC DNA]</scope>
    <source>
        <strain evidence="6 7">RP-AC37</strain>
    </source>
</reference>
<dbReference type="PANTHER" id="PTHR30346:SF0">
    <property type="entry name" value="HCA OPERON TRANSCRIPTIONAL ACTIVATOR HCAR"/>
    <property type="match status" value="1"/>
</dbReference>
<keyword evidence="2" id="KW-0805">Transcription regulation</keyword>
<dbReference type="EMBL" id="RBWV01000010">
    <property type="protein sequence ID" value="RKS77862.1"/>
    <property type="molecule type" value="Genomic_DNA"/>
</dbReference>
<dbReference type="SUPFAM" id="SSF46785">
    <property type="entry name" value="Winged helix' DNA-binding domain"/>
    <property type="match status" value="1"/>
</dbReference>
<dbReference type="RefSeq" id="WP_121192850.1">
    <property type="nucleotide sequence ID" value="NZ_RBWV01000010.1"/>
</dbReference>
<dbReference type="GO" id="GO:0003700">
    <property type="term" value="F:DNA-binding transcription factor activity"/>
    <property type="evidence" value="ECO:0007669"/>
    <property type="project" value="InterPro"/>
</dbReference>
<name>A0A420XSJ2_9ACTN</name>
<evidence type="ECO:0000256" key="2">
    <source>
        <dbReference type="ARBA" id="ARBA00023015"/>
    </source>
</evidence>
<feature type="domain" description="HTH lysR-type" evidence="5">
    <location>
        <begin position="3"/>
        <end position="60"/>
    </location>
</feature>
<dbReference type="SUPFAM" id="SSF53850">
    <property type="entry name" value="Periplasmic binding protein-like II"/>
    <property type="match status" value="1"/>
</dbReference>
<dbReference type="InterPro" id="IPR036390">
    <property type="entry name" value="WH_DNA-bd_sf"/>
</dbReference>
<dbReference type="InParanoid" id="A0A420XSJ2"/>
<dbReference type="InterPro" id="IPR005119">
    <property type="entry name" value="LysR_subst-bd"/>
</dbReference>
<evidence type="ECO:0000313" key="6">
    <source>
        <dbReference type="EMBL" id="RKS77862.1"/>
    </source>
</evidence>
<comment type="similarity">
    <text evidence="1">Belongs to the LysR transcriptional regulatory family.</text>
</comment>
<dbReference type="OrthoDB" id="79118at2"/>
<evidence type="ECO:0000256" key="4">
    <source>
        <dbReference type="ARBA" id="ARBA00023163"/>
    </source>
</evidence>
<evidence type="ECO:0000256" key="3">
    <source>
        <dbReference type="ARBA" id="ARBA00023125"/>
    </source>
</evidence>
<protein>
    <submittedName>
        <fullName evidence="6">DNA-binding transcriptional LysR family regulator</fullName>
    </submittedName>
</protein>
<dbReference type="Pfam" id="PF03466">
    <property type="entry name" value="LysR_substrate"/>
    <property type="match status" value="1"/>
</dbReference>
<dbReference type="AlphaFoldDB" id="A0A420XSJ2"/>
<keyword evidence="4" id="KW-0804">Transcription</keyword>
<sequence>MDVETRELRYFVAVAEELHFGRAARRLGIAQPPLSRAIRLLERRMGVTLLNRTSREVRLTAAGEMLLAEGRSALAAVAGAVRRSQKAAATSPRLVLALKPGGDADLLPTILDHYAATVPDAVPVELAFSVGERAAMVRDGRADLALLHRPQNDLTGLDSEDLHTQGQVVVLPDDHPLATRTTVSMADLRGETQPRWPEARPGVTGHPVSDTDQLLQLIRLGRMVAVLPESVRDRLPAGTVSRPVVDADPATLVIAWARSSTSLRVAAFVRAAISAVGAPLHPAARAVPLRRDVTVHI</sequence>
<dbReference type="PROSITE" id="PS50931">
    <property type="entry name" value="HTH_LYSR"/>
    <property type="match status" value="1"/>
</dbReference>
<dbReference type="PANTHER" id="PTHR30346">
    <property type="entry name" value="TRANSCRIPTIONAL DUAL REGULATOR HCAR-RELATED"/>
    <property type="match status" value="1"/>
</dbReference>
<dbReference type="InterPro" id="IPR000847">
    <property type="entry name" value="LysR_HTH_N"/>
</dbReference>
<dbReference type="GO" id="GO:0003677">
    <property type="term" value="F:DNA binding"/>
    <property type="evidence" value="ECO:0007669"/>
    <property type="project" value="UniProtKB-KW"/>
</dbReference>
<keyword evidence="7" id="KW-1185">Reference proteome</keyword>
<organism evidence="6 7">
    <name type="scientific">Motilibacter peucedani</name>
    <dbReference type="NCBI Taxonomy" id="598650"/>
    <lineage>
        <taxon>Bacteria</taxon>
        <taxon>Bacillati</taxon>
        <taxon>Actinomycetota</taxon>
        <taxon>Actinomycetes</taxon>
        <taxon>Motilibacterales</taxon>
        <taxon>Motilibacteraceae</taxon>
        <taxon>Motilibacter</taxon>
    </lineage>
</organism>
<dbReference type="GO" id="GO:0032993">
    <property type="term" value="C:protein-DNA complex"/>
    <property type="evidence" value="ECO:0007669"/>
    <property type="project" value="TreeGrafter"/>
</dbReference>
<proteinExistence type="inferred from homology"/>
<accession>A0A420XSJ2</accession>
<dbReference type="InterPro" id="IPR036388">
    <property type="entry name" value="WH-like_DNA-bd_sf"/>
</dbReference>
<dbReference type="Gene3D" id="3.40.190.290">
    <property type="match status" value="1"/>
</dbReference>
<dbReference type="Pfam" id="PF00126">
    <property type="entry name" value="HTH_1"/>
    <property type="match status" value="1"/>
</dbReference>
<dbReference type="Proteomes" id="UP000281955">
    <property type="component" value="Unassembled WGS sequence"/>
</dbReference>
<evidence type="ECO:0000259" key="5">
    <source>
        <dbReference type="PROSITE" id="PS50931"/>
    </source>
</evidence>
<keyword evidence="3 6" id="KW-0238">DNA-binding</keyword>
<gene>
    <name evidence="6" type="ORF">CLV35_1564</name>
</gene>
<comment type="caution">
    <text evidence="6">The sequence shown here is derived from an EMBL/GenBank/DDBJ whole genome shotgun (WGS) entry which is preliminary data.</text>
</comment>
<evidence type="ECO:0000313" key="7">
    <source>
        <dbReference type="Proteomes" id="UP000281955"/>
    </source>
</evidence>
<dbReference type="PRINTS" id="PR00039">
    <property type="entry name" value="HTHLYSR"/>
</dbReference>
<dbReference type="Gene3D" id="1.10.10.10">
    <property type="entry name" value="Winged helix-like DNA-binding domain superfamily/Winged helix DNA-binding domain"/>
    <property type="match status" value="1"/>
</dbReference>